<protein>
    <recommendedName>
        <fullName evidence="1">Histidine kinase/HSP90-like ATPase domain-containing protein</fullName>
    </recommendedName>
</protein>
<dbReference type="Pfam" id="PF02518">
    <property type="entry name" value="HATPase_c"/>
    <property type="match status" value="1"/>
</dbReference>
<gene>
    <name evidence="2" type="ORF">THSYN_28665</name>
</gene>
<evidence type="ECO:0000313" key="2">
    <source>
        <dbReference type="EMBL" id="AUB84512.1"/>
    </source>
</evidence>
<evidence type="ECO:0000259" key="1">
    <source>
        <dbReference type="SMART" id="SM00387"/>
    </source>
</evidence>
<dbReference type="InterPro" id="IPR003594">
    <property type="entry name" value="HATPase_dom"/>
</dbReference>
<dbReference type="OrthoDB" id="9816482at2"/>
<dbReference type="SUPFAM" id="SSF55874">
    <property type="entry name" value="ATPase domain of HSP90 chaperone/DNA topoisomerase II/histidine kinase"/>
    <property type="match status" value="2"/>
</dbReference>
<keyword evidence="3" id="KW-1185">Reference proteome</keyword>
<sequence>MTTHEAHFRPRARILDLLGDQLIRDHRIALFELVKNAYDADSPDIFLRFINIQRREGGAIEVRDSGEGMDLDTVLNVWLEPASDHKALRRARGERSPLYGRLPVGEKGVGRFAVQKLGRRLTMVSRKQGQLELALEIDWSAVTGHKYLEEFPVQVVEREPEMFRGNRHGTWLRIDDLRQVWTRGDVRRLHRNVNAMVSPFKEQDSFKVRMEIEPQTDWLDDLFCATDAPKYAFYHFAFVLDDSSLSWHYRYTPFDSFVRDYPGLIKPRQQDVERDDSFEFFRIGPPPPEGGGWTRRKPRPDGKPVKLRWDAERKTGLGIGPISCQLSCFDLDPKIKPRIHDLNGLEQFLRDQGGVRVYRDGMRVYDYGEPGNDWLGLDVRRVNAPVDKLSNNLLLAEIHLDLASSPRLIEKTSREGFVENDAYRELWYAIRCALIQFEAERSRDKKDMREAFKTKGKGDVTGIEDPGIAIEALRRRVVEKNLSTELGSYVDRVKRTYEAARDVLMSSVGAGLGLALVFHEIVRGVRGLTKALENGEDFEKLIQMSRQLTEMLEGSLVLVRKGEGETLTAAKLCSYAMLANLPRCNYHHIRFINGFERNASADFPIKGERRILTAALANLIDNAIHWINTARDHDDPGRCLWVGPSHDLEGPAIVVGDSGPGFRDVPADVIRPFFTRREDGMGLGLYFSNMAMTGHDGRLCFPSRADVGAPQECTGAIVAMVFPRKS</sequence>
<dbReference type="EMBL" id="CP020370">
    <property type="protein sequence ID" value="AUB84512.1"/>
    <property type="molecule type" value="Genomic_DNA"/>
</dbReference>
<dbReference type="KEGG" id="tsy:THSYN_28665"/>
<dbReference type="CDD" id="cd00075">
    <property type="entry name" value="HATPase"/>
    <property type="match status" value="1"/>
</dbReference>
<dbReference type="RefSeq" id="WP_100922163.1">
    <property type="nucleotide sequence ID" value="NZ_CP020370.1"/>
</dbReference>
<dbReference type="Gene3D" id="3.30.565.10">
    <property type="entry name" value="Histidine kinase-like ATPase, C-terminal domain"/>
    <property type="match status" value="2"/>
</dbReference>
<accession>A0A2K8UG62</accession>
<dbReference type="Proteomes" id="UP000232638">
    <property type="component" value="Chromosome"/>
</dbReference>
<proteinExistence type="predicted"/>
<evidence type="ECO:0000313" key="3">
    <source>
        <dbReference type="Proteomes" id="UP000232638"/>
    </source>
</evidence>
<name>A0A2K8UG62_9GAMM</name>
<organism evidence="2 3">
    <name type="scientific">Candidatus Thiodictyon syntrophicum</name>
    <dbReference type="NCBI Taxonomy" id="1166950"/>
    <lineage>
        <taxon>Bacteria</taxon>
        <taxon>Pseudomonadati</taxon>
        <taxon>Pseudomonadota</taxon>
        <taxon>Gammaproteobacteria</taxon>
        <taxon>Chromatiales</taxon>
        <taxon>Chromatiaceae</taxon>
        <taxon>Thiodictyon</taxon>
    </lineage>
</organism>
<feature type="domain" description="Histidine kinase/HSP90-like ATPase" evidence="1">
    <location>
        <begin position="607"/>
        <end position="726"/>
    </location>
</feature>
<dbReference type="AlphaFoldDB" id="A0A2K8UG62"/>
<dbReference type="Pfam" id="PF13589">
    <property type="entry name" value="HATPase_c_3"/>
    <property type="match status" value="1"/>
</dbReference>
<dbReference type="InterPro" id="IPR036890">
    <property type="entry name" value="HATPase_C_sf"/>
</dbReference>
<reference evidence="2 3" key="1">
    <citation type="submission" date="2017-03" db="EMBL/GenBank/DDBJ databases">
        <title>Complete genome sequence of Candidatus 'Thiodictyon syntrophicum' sp. nov. strain Cad16T, a photolithoautotroph purple sulfur bacterium isolated from an alpine meromictic lake.</title>
        <authorList>
            <person name="Luedin S.M."/>
            <person name="Pothier J.F."/>
            <person name="Danza F."/>
            <person name="Storelli N."/>
            <person name="Wittwer M."/>
            <person name="Tonolla M."/>
        </authorList>
    </citation>
    <scope>NUCLEOTIDE SEQUENCE [LARGE SCALE GENOMIC DNA]</scope>
    <source>
        <strain evidence="2 3">Cad16T</strain>
    </source>
</reference>
<dbReference type="SMART" id="SM00387">
    <property type="entry name" value="HATPase_c"/>
    <property type="match status" value="1"/>
</dbReference>